<accession>A0A9Q0W9Y6</accession>
<dbReference type="GO" id="GO:0072344">
    <property type="term" value="P:rescue of stalled ribosome"/>
    <property type="evidence" value="ECO:0007669"/>
    <property type="project" value="UniProtKB-UniRule"/>
</dbReference>
<evidence type="ECO:0000256" key="8">
    <source>
        <dbReference type="ARBA" id="ARBA00022679"/>
    </source>
</evidence>
<dbReference type="Pfam" id="PF13639">
    <property type="entry name" value="zf-RING_2"/>
    <property type="match status" value="1"/>
</dbReference>
<dbReference type="InterPro" id="IPR039804">
    <property type="entry name" value="RING-CH-C4HC3_LTN1"/>
</dbReference>
<protein>
    <recommendedName>
        <fullName evidence="6 15">E3 ubiquitin-protein ligase listerin</fullName>
        <ecNumber evidence="5 15">2.3.2.27</ecNumber>
    </recommendedName>
    <alternativeName>
        <fullName evidence="15">RING-type E3 ubiquitin transferase listerin</fullName>
    </alternativeName>
</protein>
<dbReference type="InterPro" id="IPR039795">
    <property type="entry name" value="LTN1/Rkr1"/>
</dbReference>
<evidence type="ECO:0000256" key="10">
    <source>
        <dbReference type="ARBA" id="ARBA00022737"/>
    </source>
</evidence>
<evidence type="ECO:0000256" key="13">
    <source>
        <dbReference type="ARBA" id="ARBA00022833"/>
    </source>
</evidence>
<evidence type="ECO:0000256" key="3">
    <source>
        <dbReference type="ARBA" id="ARBA00004906"/>
    </source>
</evidence>
<dbReference type="PANTHER" id="PTHR12389:SF0">
    <property type="entry name" value="E3 UBIQUITIN-PROTEIN LIGASE LISTERIN"/>
    <property type="match status" value="1"/>
</dbReference>
<comment type="caution">
    <text evidence="17">The sequence shown here is derived from an EMBL/GenBank/DDBJ whole genome shotgun (WGS) entry which is preliminary data.</text>
</comment>
<keyword evidence="11 14" id="KW-0863">Zinc-finger</keyword>
<dbReference type="SMART" id="SM00184">
    <property type="entry name" value="RING"/>
    <property type="match status" value="1"/>
</dbReference>
<evidence type="ECO:0000256" key="14">
    <source>
        <dbReference type="PROSITE-ProRule" id="PRU00175"/>
    </source>
</evidence>
<dbReference type="GO" id="GO:0061630">
    <property type="term" value="F:ubiquitin protein ligase activity"/>
    <property type="evidence" value="ECO:0007669"/>
    <property type="project" value="UniProtKB-UniRule"/>
</dbReference>
<organism evidence="17 18">
    <name type="scientific">Salix koriyanagi</name>
    <dbReference type="NCBI Taxonomy" id="2511006"/>
    <lineage>
        <taxon>Eukaryota</taxon>
        <taxon>Viridiplantae</taxon>
        <taxon>Streptophyta</taxon>
        <taxon>Embryophyta</taxon>
        <taxon>Tracheophyta</taxon>
        <taxon>Spermatophyta</taxon>
        <taxon>Magnoliopsida</taxon>
        <taxon>eudicotyledons</taxon>
        <taxon>Gunneridae</taxon>
        <taxon>Pentapetalae</taxon>
        <taxon>rosids</taxon>
        <taxon>fabids</taxon>
        <taxon>Malpighiales</taxon>
        <taxon>Salicaceae</taxon>
        <taxon>Saliceae</taxon>
        <taxon>Salix</taxon>
    </lineage>
</organism>
<evidence type="ECO:0000256" key="9">
    <source>
        <dbReference type="ARBA" id="ARBA00022723"/>
    </source>
</evidence>
<evidence type="ECO:0000256" key="4">
    <source>
        <dbReference type="ARBA" id="ARBA00007997"/>
    </source>
</evidence>
<comment type="subcellular location">
    <subcellularLocation>
        <location evidence="2">Cytoplasm</location>
        <location evidence="2">Cytosol</location>
    </subcellularLocation>
</comment>
<evidence type="ECO:0000256" key="11">
    <source>
        <dbReference type="ARBA" id="ARBA00022771"/>
    </source>
</evidence>
<evidence type="ECO:0000256" key="2">
    <source>
        <dbReference type="ARBA" id="ARBA00004514"/>
    </source>
</evidence>
<evidence type="ECO:0000313" key="18">
    <source>
        <dbReference type="Proteomes" id="UP001151752"/>
    </source>
</evidence>
<dbReference type="GO" id="GO:0005829">
    <property type="term" value="C:cytosol"/>
    <property type="evidence" value="ECO:0007669"/>
    <property type="project" value="UniProtKB-SubCell"/>
</dbReference>
<evidence type="ECO:0000256" key="1">
    <source>
        <dbReference type="ARBA" id="ARBA00000900"/>
    </source>
</evidence>
<keyword evidence="10" id="KW-0677">Repeat</keyword>
<dbReference type="InterPro" id="IPR054478">
    <property type="entry name" value="LTN1_UBC"/>
</dbReference>
<keyword evidence="18" id="KW-1185">Reference proteome</keyword>
<keyword evidence="12 15" id="KW-0833">Ubl conjugation pathway</keyword>
<dbReference type="FunFam" id="3.30.40.10:FF:000038">
    <property type="entry name" value="E3 ubiquitin-protein ligase listerin"/>
    <property type="match status" value="1"/>
</dbReference>
<feature type="domain" description="RING-type" evidence="16">
    <location>
        <begin position="490"/>
        <end position="537"/>
    </location>
</feature>
<dbReference type="InterPro" id="IPR013083">
    <property type="entry name" value="Znf_RING/FYVE/PHD"/>
</dbReference>
<dbReference type="GO" id="GO:0008270">
    <property type="term" value="F:zinc ion binding"/>
    <property type="evidence" value="ECO:0007669"/>
    <property type="project" value="UniProtKB-KW"/>
</dbReference>
<evidence type="ECO:0000313" key="17">
    <source>
        <dbReference type="EMBL" id="KAJ6761858.1"/>
    </source>
</evidence>
<name>A0A9Q0W9Y6_9ROSI</name>
<comment type="catalytic activity">
    <reaction evidence="1 15">
        <text>S-ubiquitinyl-[E2 ubiquitin-conjugating enzyme]-L-cysteine + [acceptor protein]-L-lysine = [E2 ubiquitin-conjugating enzyme]-L-cysteine + N(6)-ubiquitinyl-[acceptor protein]-L-lysine.</text>
        <dbReference type="EC" id="2.3.2.27"/>
    </reaction>
</comment>
<dbReference type="PROSITE" id="PS50089">
    <property type="entry name" value="ZF_RING_2"/>
    <property type="match status" value="1"/>
</dbReference>
<comment type="subunit">
    <text evidence="15">Component of the ribosome quality control complex (RQC).</text>
</comment>
<dbReference type="Proteomes" id="UP001151752">
    <property type="component" value="Chromosome 19"/>
</dbReference>
<evidence type="ECO:0000259" key="16">
    <source>
        <dbReference type="PROSITE" id="PS50089"/>
    </source>
</evidence>
<dbReference type="EC" id="2.3.2.27" evidence="5 15"/>
<reference evidence="17" key="2">
    <citation type="journal article" date="2023" name="Int. J. Mol. Sci.">
        <title>De Novo Assembly and Annotation of 11 Diverse Shrub Willow (Salix) Genomes Reveals Novel Gene Organization in Sex-Linked Regions.</title>
        <authorList>
            <person name="Hyden B."/>
            <person name="Feng K."/>
            <person name="Yates T.B."/>
            <person name="Jawdy S."/>
            <person name="Cereghino C."/>
            <person name="Smart L.B."/>
            <person name="Muchero W."/>
        </authorList>
    </citation>
    <scope>NUCLEOTIDE SEQUENCE</scope>
    <source>
        <tissue evidence="17">Shoot tip</tissue>
    </source>
</reference>
<comment type="function">
    <text evidence="15">E3 ubiquitin-protein ligase. Component of the ribosome quality control complex (RQC), a ribosome-associated complex that mediates ubiquitination and extraction of incompletely synthesized nascent chains for proteasomal degradation.</text>
</comment>
<dbReference type="EMBL" id="JAPFFM010000005">
    <property type="protein sequence ID" value="KAJ6761858.1"/>
    <property type="molecule type" value="Genomic_DNA"/>
</dbReference>
<evidence type="ECO:0000256" key="6">
    <source>
        <dbReference type="ARBA" id="ARBA00017157"/>
    </source>
</evidence>
<dbReference type="GO" id="GO:0043023">
    <property type="term" value="F:ribosomal large subunit binding"/>
    <property type="evidence" value="ECO:0007669"/>
    <property type="project" value="TreeGrafter"/>
</dbReference>
<comment type="pathway">
    <text evidence="3 15">Protein modification; protein ubiquitination.</text>
</comment>
<keyword evidence="13 15" id="KW-0862">Zinc</keyword>
<dbReference type="InterPro" id="IPR054477">
    <property type="entry name" value="LTN1_E3_ligase_6th"/>
</dbReference>
<dbReference type="GO" id="GO:1990116">
    <property type="term" value="P:ribosome-associated ubiquitin-dependent protein catabolic process"/>
    <property type="evidence" value="ECO:0007669"/>
    <property type="project" value="UniProtKB-UniRule"/>
</dbReference>
<dbReference type="Pfam" id="PF23009">
    <property type="entry name" value="UBC_like"/>
    <property type="match status" value="1"/>
</dbReference>
<evidence type="ECO:0000256" key="5">
    <source>
        <dbReference type="ARBA" id="ARBA00012483"/>
    </source>
</evidence>
<gene>
    <name evidence="17" type="ORF">OIU74_024506</name>
</gene>
<sequence>MATEGFLSFPPLVTWQTGQDMEEWFQLVIVCYPLSAMNDTKSLKLVREISPEERILILDVFRKQRLGVSALVASNQLPLFRILLSKLMVLSVGYCWTEFTEEDWEFFFSNLRSWIQSAVVIMEEVTENVNDLITNSSTSENFHVLKNLEKIVLIPDPYPITFATYVILSTAPISQLAILEEDATCSLDGETSGDRNSGDLELSSERNIHLKEELSLMIEKLPDEAFEVDLISQERVNVFLAWSLLLSHLWSLSSSSSAREQLVQYVQDSANSLILDCLFQHIPLELCLAHNLKKKDLELPADISEAASAVKTAITTGSLLFSIETLWPIEPKKMTSLAGALFGLMLRILPAYVRGWFTDLRDRTTSSLIESFTRTWCSPPLIVNELSQIKKANFADENFSVSVSKSANEVVATYMKDETGMDLVIRLPPSYPLRPVDVECMRSLGISEVKQRKWLMSMMLFVRNQNGALAEAIQTWKSNFDKEFEGVEECPICYSVIHTTNHSLPRLACRTCKHKFHSACLYKWFSTSHKSSCPLCQSPF</sequence>
<reference evidence="17" key="1">
    <citation type="submission" date="2022-11" db="EMBL/GenBank/DDBJ databases">
        <authorList>
            <person name="Hyden B.L."/>
            <person name="Feng K."/>
            <person name="Yates T."/>
            <person name="Jawdy S."/>
            <person name="Smart L.B."/>
            <person name="Muchero W."/>
        </authorList>
    </citation>
    <scope>NUCLEOTIDE SEQUENCE</scope>
    <source>
        <tissue evidence="17">Shoot tip</tissue>
    </source>
</reference>
<proteinExistence type="inferred from homology"/>
<comment type="similarity">
    <text evidence="4 15">Belongs to the LTN1 family.</text>
</comment>
<evidence type="ECO:0000256" key="15">
    <source>
        <dbReference type="RuleBase" id="RU367090"/>
    </source>
</evidence>
<dbReference type="InterPro" id="IPR011016">
    <property type="entry name" value="Znf_RING-CH"/>
</dbReference>
<keyword evidence="8 15" id="KW-0808">Transferase</keyword>
<dbReference type="AlphaFoldDB" id="A0A9Q0W9Y6"/>
<evidence type="ECO:0000256" key="12">
    <source>
        <dbReference type="ARBA" id="ARBA00022786"/>
    </source>
</evidence>
<dbReference type="GO" id="GO:1990112">
    <property type="term" value="C:RQC complex"/>
    <property type="evidence" value="ECO:0007669"/>
    <property type="project" value="UniProtKB-UniRule"/>
</dbReference>
<dbReference type="SUPFAM" id="SSF57850">
    <property type="entry name" value="RING/U-box"/>
    <property type="match status" value="1"/>
</dbReference>
<dbReference type="Pfam" id="PF22999">
    <property type="entry name" value="LTN1_E3_ligase_6th"/>
    <property type="match status" value="1"/>
</dbReference>
<keyword evidence="7" id="KW-0963">Cytoplasm</keyword>
<dbReference type="PANTHER" id="PTHR12389">
    <property type="entry name" value="ZINC FINGER PROTEIN 294"/>
    <property type="match status" value="1"/>
</dbReference>
<dbReference type="InterPro" id="IPR001841">
    <property type="entry name" value="Znf_RING"/>
</dbReference>
<dbReference type="Gene3D" id="3.30.40.10">
    <property type="entry name" value="Zinc/RING finger domain, C3HC4 (zinc finger)"/>
    <property type="match status" value="1"/>
</dbReference>
<evidence type="ECO:0000256" key="7">
    <source>
        <dbReference type="ARBA" id="ARBA00022490"/>
    </source>
</evidence>
<dbReference type="SMART" id="SM00744">
    <property type="entry name" value="RINGv"/>
    <property type="match status" value="1"/>
</dbReference>
<keyword evidence="9 15" id="KW-0479">Metal-binding</keyword>
<dbReference type="CDD" id="cd16491">
    <property type="entry name" value="RING-CH-C4HC3_LTN1"/>
    <property type="match status" value="1"/>
</dbReference>